<dbReference type="AlphaFoldDB" id="A0A1F5NUJ1"/>
<name>A0A1F5NUJ1_9BACT</name>
<sequence length="134" mass="14579">MPKRHNVFLDTSAILAGLNSPNGAAGVILAACFTHQITPIISPQVIEEAERNIALKFPRLTTAWQSFLLIPPKITPAPTLKQIKQAYKILPTSDAPILASALGINPDFLRPNVVKASLFPILLPGEFLNSYLKK</sequence>
<organism evidence="2 3">
    <name type="scientific">Candidatus Doudnabacteria bacterium RIFCSPHIGHO2_01_FULL_46_24</name>
    <dbReference type="NCBI Taxonomy" id="1817825"/>
    <lineage>
        <taxon>Bacteria</taxon>
        <taxon>Candidatus Doudnaibacteriota</taxon>
    </lineage>
</organism>
<protein>
    <recommendedName>
        <fullName evidence="1">PIN domain-containing protein</fullName>
    </recommendedName>
</protein>
<reference evidence="2 3" key="1">
    <citation type="journal article" date="2016" name="Nat. Commun.">
        <title>Thousands of microbial genomes shed light on interconnected biogeochemical processes in an aquifer system.</title>
        <authorList>
            <person name="Anantharaman K."/>
            <person name="Brown C.T."/>
            <person name="Hug L.A."/>
            <person name="Sharon I."/>
            <person name="Castelle C.J."/>
            <person name="Probst A.J."/>
            <person name="Thomas B.C."/>
            <person name="Singh A."/>
            <person name="Wilkins M.J."/>
            <person name="Karaoz U."/>
            <person name="Brodie E.L."/>
            <person name="Williams K.H."/>
            <person name="Hubbard S.S."/>
            <person name="Banfield J.F."/>
        </authorList>
    </citation>
    <scope>NUCLEOTIDE SEQUENCE [LARGE SCALE GENOMIC DNA]</scope>
</reference>
<dbReference type="Pfam" id="PF13470">
    <property type="entry name" value="PIN_3"/>
    <property type="match status" value="1"/>
</dbReference>
<dbReference type="PROSITE" id="PS51257">
    <property type="entry name" value="PROKAR_LIPOPROTEIN"/>
    <property type="match status" value="1"/>
</dbReference>
<dbReference type="Proteomes" id="UP000178892">
    <property type="component" value="Unassembled WGS sequence"/>
</dbReference>
<comment type="caution">
    <text evidence="2">The sequence shown here is derived from an EMBL/GenBank/DDBJ whole genome shotgun (WGS) entry which is preliminary data.</text>
</comment>
<dbReference type="SUPFAM" id="SSF88723">
    <property type="entry name" value="PIN domain-like"/>
    <property type="match status" value="1"/>
</dbReference>
<proteinExistence type="predicted"/>
<dbReference type="InterPro" id="IPR002716">
    <property type="entry name" value="PIN_dom"/>
</dbReference>
<dbReference type="STRING" id="1817825.A2720_03395"/>
<dbReference type="EMBL" id="MFEL01000009">
    <property type="protein sequence ID" value="OGE81283.1"/>
    <property type="molecule type" value="Genomic_DNA"/>
</dbReference>
<evidence type="ECO:0000313" key="3">
    <source>
        <dbReference type="Proteomes" id="UP000178892"/>
    </source>
</evidence>
<feature type="domain" description="PIN" evidence="1">
    <location>
        <begin position="7"/>
        <end position="71"/>
    </location>
</feature>
<evidence type="ECO:0000259" key="1">
    <source>
        <dbReference type="Pfam" id="PF13470"/>
    </source>
</evidence>
<accession>A0A1F5NUJ1</accession>
<gene>
    <name evidence="2" type="ORF">A2720_03395</name>
</gene>
<evidence type="ECO:0000313" key="2">
    <source>
        <dbReference type="EMBL" id="OGE81283.1"/>
    </source>
</evidence>
<dbReference type="InterPro" id="IPR029060">
    <property type="entry name" value="PIN-like_dom_sf"/>
</dbReference>